<name>A0ABN7ZSN2_9BACI</name>
<comment type="catalytic activity">
    <reaction evidence="5 6">
        <text>D-erythro-1-(imidazol-4-yl)glycerol 3-phosphate = 3-(imidazol-4-yl)-2-oxopropyl phosphate + H2O</text>
        <dbReference type="Rhea" id="RHEA:11040"/>
        <dbReference type="ChEBI" id="CHEBI:15377"/>
        <dbReference type="ChEBI" id="CHEBI:57766"/>
        <dbReference type="ChEBI" id="CHEBI:58278"/>
        <dbReference type="EC" id="4.2.1.19"/>
    </reaction>
</comment>
<keyword evidence="3 5" id="KW-0368">Histidine biosynthesis</keyword>
<accession>A0ABN7ZSN2</accession>
<dbReference type="EMBL" id="CAKJTI010000003">
    <property type="protein sequence ID" value="CAG9611652.1"/>
    <property type="molecule type" value="Genomic_DNA"/>
</dbReference>
<comment type="pathway">
    <text evidence="1 5 6">Amino-acid biosynthesis; L-histidine biosynthesis; L-histidine from 5-phospho-alpha-D-ribose 1-diphosphate: step 6/9.</text>
</comment>
<dbReference type="SUPFAM" id="SSF54211">
    <property type="entry name" value="Ribosomal protein S5 domain 2-like"/>
    <property type="match status" value="2"/>
</dbReference>
<keyword evidence="8" id="KW-1185">Reference proteome</keyword>
<keyword evidence="5" id="KW-0963">Cytoplasm</keyword>
<evidence type="ECO:0000256" key="6">
    <source>
        <dbReference type="RuleBase" id="RU000599"/>
    </source>
</evidence>
<dbReference type="EC" id="4.2.1.19" evidence="5 6"/>
<gene>
    <name evidence="7" type="primary">hisB_1</name>
    <name evidence="5" type="synonym">hisB</name>
    <name evidence="7" type="ORF">BACCIP111899_00824</name>
</gene>
<sequence>MRTAKQTRITTETKISVALELDGNQEVSIQTGVGFFDHMLTLFAKHGRFGLQIEADGDVHIDAHHTVEDVGIVLGNCLKEALGDKAGINRYGTAYVPMDEALGFVTVDISGRSYLVFDGEFMNPKLGDFDTELAEEFFRAVAHAANITLHVRVLYGSNTHHKIEALFKAFGRALRDAAEKNEKIIGVNSTKGLL</sequence>
<dbReference type="NCBIfam" id="NF002107">
    <property type="entry name" value="PRK00951.1-2"/>
    <property type="match status" value="1"/>
</dbReference>
<evidence type="ECO:0000256" key="5">
    <source>
        <dbReference type="HAMAP-Rule" id="MF_00076"/>
    </source>
</evidence>
<dbReference type="PANTHER" id="PTHR23133">
    <property type="entry name" value="IMIDAZOLEGLYCEROL-PHOSPHATE DEHYDRATASE HIS7"/>
    <property type="match status" value="1"/>
</dbReference>
<dbReference type="InterPro" id="IPR038494">
    <property type="entry name" value="IGPD_sf"/>
</dbReference>
<dbReference type="InterPro" id="IPR020565">
    <property type="entry name" value="ImidazoleglycerP_deHydtase_CS"/>
</dbReference>
<protein>
    <recommendedName>
        <fullName evidence="5 6">Imidazoleglycerol-phosphate dehydratase</fullName>
        <shortName evidence="5">IGPD</shortName>
        <ecNumber evidence="5 6">4.2.1.19</ecNumber>
    </recommendedName>
</protein>
<dbReference type="InterPro" id="IPR020568">
    <property type="entry name" value="Ribosomal_Su5_D2-typ_SF"/>
</dbReference>
<evidence type="ECO:0000256" key="2">
    <source>
        <dbReference type="ARBA" id="ARBA00022605"/>
    </source>
</evidence>
<evidence type="ECO:0000313" key="8">
    <source>
        <dbReference type="Proteomes" id="UP000789423"/>
    </source>
</evidence>
<dbReference type="Gene3D" id="3.30.230.40">
    <property type="entry name" value="Imidazole glycerol phosphate dehydratase, domain 1"/>
    <property type="match status" value="2"/>
</dbReference>
<keyword evidence="2 5" id="KW-0028">Amino-acid biosynthesis</keyword>
<dbReference type="PROSITE" id="PS00955">
    <property type="entry name" value="IGP_DEHYDRATASE_2"/>
    <property type="match status" value="1"/>
</dbReference>
<evidence type="ECO:0000256" key="4">
    <source>
        <dbReference type="ARBA" id="ARBA00023239"/>
    </source>
</evidence>
<dbReference type="PROSITE" id="PS00954">
    <property type="entry name" value="IGP_DEHYDRATASE_1"/>
    <property type="match status" value="1"/>
</dbReference>
<evidence type="ECO:0000256" key="3">
    <source>
        <dbReference type="ARBA" id="ARBA00023102"/>
    </source>
</evidence>
<proteinExistence type="inferred from homology"/>
<dbReference type="CDD" id="cd07914">
    <property type="entry name" value="IGPD"/>
    <property type="match status" value="1"/>
</dbReference>
<dbReference type="InterPro" id="IPR000807">
    <property type="entry name" value="ImidazoleglycerolP_deHydtase"/>
</dbReference>
<dbReference type="HAMAP" id="MF_00076">
    <property type="entry name" value="HisB"/>
    <property type="match status" value="1"/>
</dbReference>
<dbReference type="PANTHER" id="PTHR23133:SF2">
    <property type="entry name" value="IMIDAZOLEGLYCEROL-PHOSPHATE DEHYDRATASE"/>
    <property type="match status" value="1"/>
</dbReference>
<dbReference type="Pfam" id="PF00475">
    <property type="entry name" value="IGPD"/>
    <property type="match status" value="1"/>
</dbReference>
<dbReference type="GO" id="GO:0004424">
    <property type="term" value="F:imidazoleglycerol-phosphate dehydratase activity"/>
    <property type="evidence" value="ECO:0007669"/>
    <property type="project" value="UniProtKB-EC"/>
</dbReference>
<comment type="similarity">
    <text evidence="5 6">Belongs to the imidazoleglycerol-phosphate dehydratase family.</text>
</comment>
<evidence type="ECO:0000313" key="7">
    <source>
        <dbReference type="EMBL" id="CAG9611652.1"/>
    </source>
</evidence>
<organism evidence="7 8">
    <name type="scientific">Bacillus rhizoplanae</name>
    <dbReference type="NCBI Taxonomy" id="2880966"/>
    <lineage>
        <taxon>Bacteria</taxon>
        <taxon>Bacillati</taxon>
        <taxon>Bacillota</taxon>
        <taxon>Bacilli</taxon>
        <taxon>Bacillales</taxon>
        <taxon>Bacillaceae</taxon>
        <taxon>Bacillus</taxon>
    </lineage>
</organism>
<dbReference type="RefSeq" id="WP_230573919.1">
    <property type="nucleotide sequence ID" value="NZ_CAKJTI010000003.1"/>
</dbReference>
<evidence type="ECO:0000256" key="1">
    <source>
        <dbReference type="ARBA" id="ARBA00005047"/>
    </source>
</evidence>
<dbReference type="NCBIfam" id="NF002111">
    <property type="entry name" value="PRK00951.2-1"/>
    <property type="match status" value="1"/>
</dbReference>
<dbReference type="NCBIfam" id="NF002114">
    <property type="entry name" value="PRK00951.2-4"/>
    <property type="match status" value="1"/>
</dbReference>
<comment type="subcellular location">
    <subcellularLocation>
        <location evidence="5 6">Cytoplasm</location>
    </subcellularLocation>
</comment>
<keyword evidence="4 5" id="KW-0456">Lyase</keyword>
<dbReference type="Proteomes" id="UP000789423">
    <property type="component" value="Unassembled WGS sequence"/>
</dbReference>
<comment type="caution">
    <text evidence="7">The sequence shown here is derived from an EMBL/GenBank/DDBJ whole genome shotgun (WGS) entry which is preliminary data.</text>
</comment>
<reference evidence="7 8" key="1">
    <citation type="submission" date="2021-10" db="EMBL/GenBank/DDBJ databases">
        <authorList>
            <person name="Criscuolo A."/>
        </authorList>
    </citation>
    <scope>NUCLEOTIDE SEQUENCE [LARGE SCALE GENOMIC DNA]</scope>
    <source>
        <strain evidence="8">CIP 111899</strain>
    </source>
</reference>